<evidence type="ECO:0000313" key="1">
    <source>
        <dbReference type="EMBL" id="TQL49560.1"/>
    </source>
</evidence>
<reference evidence="1 2" key="1">
    <citation type="submission" date="2019-06" db="EMBL/GenBank/DDBJ databases">
        <title>Sequencing the genomes of 1000 actinobacteria strains.</title>
        <authorList>
            <person name="Klenk H.-P."/>
        </authorList>
    </citation>
    <scope>NUCLEOTIDE SEQUENCE [LARGE SCALE GENOMIC DNA]</scope>
    <source>
        <strain evidence="1 2">DSM 12335</strain>
    </source>
</reference>
<organism evidence="1 2">
    <name type="scientific">Ornithinicoccus hortensis</name>
    <dbReference type="NCBI Taxonomy" id="82346"/>
    <lineage>
        <taxon>Bacteria</taxon>
        <taxon>Bacillati</taxon>
        <taxon>Actinomycetota</taxon>
        <taxon>Actinomycetes</taxon>
        <taxon>Micrococcales</taxon>
        <taxon>Intrasporangiaceae</taxon>
        <taxon>Ornithinicoccus</taxon>
    </lineage>
</organism>
<dbReference type="EMBL" id="VFOP01000001">
    <property type="protein sequence ID" value="TQL49560.1"/>
    <property type="molecule type" value="Genomic_DNA"/>
</dbReference>
<proteinExistence type="predicted"/>
<dbReference type="RefSeq" id="WP_194288345.1">
    <property type="nucleotide sequence ID" value="NZ_BAAAIK010000003.1"/>
</dbReference>
<keyword evidence="2" id="KW-1185">Reference proteome</keyword>
<gene>
    <name evidence="1" type="ORF">FB467_0635</name>
</gene>
<comment type="caution">
    <text evidence="1">The sequence shown here is derived from an EMBL/GenBank/DDBJ whole genome shotgun (WGS) entry which is preliminary data.</text>
</comment>
<evidence type="ECO:0000313" key="2">
    <source>
        <dbReference type="Proteomes" id="UP000319516"/>
    </source>
</evidence>
<protein>
    <submittedName>
        <fullName evidence="1">Uncharacterized protein</fullName>
    </submittedName>
</protein>
<accession>A0A542YN95</accession>
<dbReference type="AlphaFoldDB" id="A0A542YN95"/>
<name>A0A542YN95_9MICO</name>
<sequence>MVEHPLDPAADVPGAGDDWVVVTSASIFLNEELGCGFGVLFCNRPMDEVALPRP</sequence>
<dbReference type="Proteomes" id="UP000319516">
    <property type="component" value="Unassembled WGS sequence"/>
</dbReference>